<protein>
    <submittedName>
        <fullName evidence="1">Uncharacterized protein</fullName>
    </submittedName>
</protein>
<dbReference type="EMBL" id="CASHSV030000002">
    <property type="protein sequence ID" value="CAJ2635045.1"/>
    <property type="molecule type" value="Genomic_DNA"/>
</dbReference>
<evidence type="ECO:0000313" key="1">
    <source>
        <dbReference type="EMBL" id="CAJ2635045.1"/>
    </source>
</evidence>
<keyword evidence="2" id="KW-1185">Reference proteome</keyword>
<evidence type="ECO:0000313" key="2">
    <source>
        <dbReference type="Proteomes" id="UP001177021"/>
    </source>
</evidence>
<dbReference type="Proteomes" id="UP001177021">
    <property type="component" value="Unassembled WGS sequence"/>
</dbReference>
<comment type="caution">
    <text evidence="1">The sequence shown here is derived from an EMBL/GenBank/DDBJ whole genome shotgun (WGS) entry which is preliminary data.</text>
</comment>
<reference evidence="1" key="1">
    <citation type="submission" date="2023-10" db="EMBL/GenBank/DDBJ databases">
        <authorList>
            <person name="Rodriguez Cubillos JULIANA M."/>
            <person name="De Vega J."/>
        </authorList>
    </citation>
    <scope>NUCLEOTIDE SEQUENCE</scope>
</reference>
<name>A0ACB0IT10_TRIPR</name>
<gene>
    <name evidence="1" type="ORF">MILVUS5_LOCUS5813</name>
</gene>
<proteinExistence type="predicted"/>
<organism evidence="1 2">
    <name type="scientific">Trifolium pratense</name>
    <name type="common">Red clover</name>
    <dbReference type="NCBI Taxonomy" id="57577"/>
    <lineage>
        <taxon>Eukaryota</taxon>
        <taxon>Viridiplantae</taxon>
        <taxon>Streptophyta</taxon>
        <taxon>Embryophyta</taxon>
        <taxon>Tracheophyta</taxon>
        <taxon>Spermatophyta</taxon>
        <taxon>Magnoliopsida</taxon>
        <taxon>eudicotyledons</taxon>
        <taxon>Gunneridae</taxon>
        <taxon>Pentapetalae</taxon>
        <taxon>rosids</taxon>
        <taxon>fabids</taxon>
        <taxon>Fabales</taxon>
        <taxon>Fabaceae</taxon>
        <taxon>Papilionoideae</taxon>
        <taxon>50 kb inversion clade</taxon>
        <taxon>NPAAA clade</taxon>
        <taxon>Hologalegina</taxon>
        <taxon>IRL clade</taxon>
        <taxon>Trifolieae</taxon>
        <taxon>Trifolium</taxon>
    </lineage>
</organism>
<accession>A0ACB0IT10</accession>
<sequence length="1351" mass="154464">MTSQLETLSNSFGGKLPILDASNWDRWNKQMKVIFGFQEVQDVIETAITELAADATDNQRNAHRALKKKDFKAMFFINQCVDLVNFQKIENATSAKECWDILEKAHSGNEKLKQVRLQTWKRKFELLQMENNESIADYFNKITNITNQMKSCGDTCDNQTIVGKVMRTLSPKFDYITVAIMETKDLSTLTLDELQCTLESHEQRIMERTKDRATDQALQAHAEKKGNGKWKGKDKSKKNNNSQDNSKKNNDQAESSSQGTASNQDKKGKFNLKNIQCYNCQKFGHFAKDCRGKKVPRYGGKNKAEAHIAQEDSDSEVDPTLYMATITDIEDDQEHWYLDTGCSNHMTSHRDWLINFNSSSKTKIRFADNRTIPAEGVGDVLIKGKKGNQAIITGVLYVPDMKTNLLSLGQLLEKGFIMHMENNIMEVYDSQNNTILRAPLSQNRTFQVTLTANQSQCLATIKINDQAWLWHLRYGHLNFKSLSYLQNNELVNGLPAIKIPRDICQHCLIGKQARKSFVKNTAMRAKQVLNVVYTDVCGPFDTLSLGGNKYFVSFIDEFSRMMWIHLMKSKDEVLQNFKSFKLLVEKQSEKKIKILRSDGGGEYTSNEFKTFCSENGIQHEIIAPYTPQHNGMAERRNRTIMNMTRCMLREKNLPHSFWGEAVVTACYVLNRCPTKQIDKVPEAIWSGHTPSVKHLRVFGCLCHRHIPDQKRKKLDDKSEMMIMIGYHTAGAYKLYNPITKKVTNSRDVTFEEDKSWDWNGNTAQDKKYVPFQLLDEEATEENTMLTPPTTANEPVVPRRSERGGIPNRNLQGYETIPDDMITPDGDIVHFALYVDTEPLTYQQAAKYEEWRGAMEEEIASIEKNNTWNLVHLPANKRPIAVKWIYKLKYLPDGTIAKYKARLVAKGFLQKQGIDFTEIFAPVARIETVRLVVAIANHFDWEFVQLDVKSAFLNGKLEEEVYIEQPQGFIVKGKEDHVLKLNKALYGLKQAPRAWNMRIDEFLSKNGYSKCTVEHGIYVKGTSQNRLCIVCLYVDDLLITGSSKDEVKKLTSLLSSEFDMTNLGGLKYFLGLEFTKTSSGMLIHQRKYASDILKRFNMMDCNPANTPMETASNLNADDEGKSVNSTHYKQMVGSLRYACNSRPDICHSVGIVSRFMQSPKLSHMQAVKRILRYLQGTIDYGVLYTKTDENQKKLVGYCDSDWSGDKVERRSTMGYIFTLFNCPISWSSKKQSVVALSTCEAEYISACNAACQGIWLLALLQEMKIDIEQEVELMVDNKSAINLAKNPIAHGRSKHIETKFHFLRDQVTKGKIKMTYCNTEKQMADVLTKPLKIDRFKDLRRMMNVQSLETLN</sequence>